<gene>
    <name evidence="2" type="ORF">AVENLUH13518_03138</name>
</gene>
<feature type="domain" description="DUF4130" evidence="1">
    <location>
        <begin position="90"/>
        <end position="261"/>
    </location>
</feature>
<dbReference type="EMBL" id="JRHX01000092">
    <property type="protein sequence ID" value="KXZ68413.1"/>
    <property type="molecule type" value="Genomic_DNA"/>
</dbReference>
<dbReference type="Proteomes" id="UP000075544">
    <property type="component" value="Unassembled WGS sequence"/>
</dbReference>
<name>A0A150HPU3_9GAMM</name>
<evidence type="ECO:0000313" key="3">
    <source>
        <dbReference type="Proteomes" id="UP000075544"/>
    </source>
</evidence>
<evidence type="ECO:0000313" key="2">
    <source>
        <dbReference type="EMBL" id="KXZ68413.1"/>
    </source>
</evidence>
<dbReference type="PATRIC" id="fig|52133.19.peg.3188"/>
<dbReference type="NCBIfam" id="TIGR03915">
    <property type="entry name" value="SAM_7_link_chp"/>
    <property type="match status" value="1"/>
</dbReference>
<dbReference type="InterPro" id="IPR023875">
    <property type="entry name" value="DNA_repair_put"/>
</dbReference>
<protein>
    <recommendedName>
        <fullName evidence="1">DUF4130 domain-containing protein</fullName>
    </recommendedName>
</protein>
<dbReference type="Pfam" id="PF13566">
    <property type="entry name" value="DUF4130"/>
    <property type="match status" value="1"/>
</dbReference>
<reference evidence="2 3" key="1">
    <citation type="journal article" date="2016" name="Sci. Rep.">
        <title>Genomic and phenotypic characterization of the species Acinetobacter venetianus.</title>
        <authorList>
            <person name="Fondi M."/>
            <person name="Maida I."/>
            <person name="Perrin E."/>
            <person name="Orlandini V."/>
            <person name="La Torre L."/>
            <person name="Bosi E."/>
            <person name="Negroni A."/>
            <person name="Zanaroli G."/>
            <person name="Fava F."/>
            <person name="Decorosi F."/>
            <person name="Giovannetti L."/>
            <person name="Viti C."/>
            <person name="Vaneechoutte M."/>
            <person name="Dijkshoorn L."/>
            <person name="Fani R."/>
        </authorList>
    </citation>
    <scope>NUCLEOTIDE SEQUENCE [LARGE SCALE GENOMIC DNA]</scope>
    <source>
        <strain evidence="2 3">LUH13518</strain>
    </source>
</reference>
<proteinExistence type="predicted"/>
<dbReference type="InterPro" id="IPR025404">
    <property type="entry name" value="DUF4130"/>
</dbReference>
<sequence>MSADGMVYYYFDGSMVGLLNCVFRAFQFKEFQVQLCFNEGAQHGLFSTVVEIPNNEHHAQRVWSAIQQRLSQSSLRQFYFAYLSESLDAFQHLFNYCIYFFRHQHSVEKNYAHPSVLAITQWAKKVGREKHRMEAFVRFKKTTDGLFLSLVRPDFNVLPLIQPHFKRRYQDQCWLIYDEQRKYGLYYDLHEIHEVSLEANEIDRNLENGASQSFQLQLDEQEELYDQLWKDYFNSINIKERQNVKLHVQYLPKRYWRYLNEKLI</sequence>
<evidence type="ECO:0000259" key="1">
    <source>
        <dbReference type="Pfam" id="PF13566"/>
    </source>
</evidence>
<organism evidence="2 3">
    <name type="scientific">Acinetobacter venetianus</name>
    <dbReference type="NCBI Taxonomy" id="52133"/>
    <lineage>
        <taxon>Bacteria</taxon>
        <taxon>Pseudomonadati</taxon>
        <taxon>Pseudomonadota</taxon>
        <taxon>Gammaproteobacteria</taxon>
        <taxon>Moraxellales</taxon>
        <taxon>Moraxellaceae</taxon>
        <taxon>Acinetobacter</taxon>
    </lineage>
</organism>
<accession>A0A150HPU3</accession>
<dbReference type="AlphaFoldDB" id="A0A150HPU3"/>
<comment type="caution">
    <text evidence="2">The sequence shown here is derived from an EMBL/GenBank/DDBJ whole genome shotgun (WGS) entry which is preliminary data.</text>
</comment>
<dbReference type="RefSeq" id="WP_061525611.1">
    <property type="nucleotide sequence ID" value="NZ_JRHX01000092.1"/>
</dbReference>